<accession>A0A8T0K9C5</accession>
<proteinExistence type="predicted"/>
<keyword evidence="2" id="KW-0812">Transmembrane</keyword>
<reference evidence="3 4" key="1">
    <citation type="submission" date="2020-05" db="EMBL/GenBank/DDBJ databases">
        <title>Vigna angularis (adzuki bean) Var. LongXiaoDou No. 4 denovo assembly.</title>
        <authorList>
            <person name="Xiang H."/>
        </authorList>
    </citation>
    <scope>NUCLEOTIDE SEQUENCE [LARGE SCALE GENOMIC DNA]</scope>
    <source>
        <tissue evidence="3">Leaf</tissue>
    </source>
</reference>
<keyword evidence="2" id="KW-0472">Membrane</keyword>
<dbReference type="PANTHER" id="PTHR36396">
    <property type="entry name" value="MALTASE-GLUCOAMYLASE, INTESTINAL PROTEIN"/>
    <property type="match status" value="1"/>
</dbReference>
<sequence length="186" mass="20181">MANQSSPSPSPSPSPPRRRTPPPTPQYVEVNCASSGMKRRFAMGTDAGFAVALINRKLKGKVVPASHIEAVKDGEEPIAFGPTSFLSDFGDGWKLQTVTLTDLSSGKSEEWRISTDENAGTGASVPGTARSVSNPITFVYIVKIMFAFILIFVLGAIFTLFLDNLPAFILFLNLKFFNPCMYLPTD</sequence>
<evidence type="ECO:0000256" key="1">
    <source>
        <dbReference type="SAM" id="MobiDB-lite"/>
    </source>
</evidence>
<feature type="region of interest" description="Disordered" evidence="1">
    <location>
        <begin position="1"/>
        <end position="25"/>
    </location>
</feature>
<feature type="transmembrane region" description="Helical" evidence="2">
    <location>
        <begin position="140"/>
        <end position="162"/>
    </location>
</feature>
<feature type="compositionally biased region" description="Pro residues" evidence="1">
    <location>
        <begin position="8"/>
        <end position="25"/>
    </location>
</feature>
<evidence type="ECO:0000256" key="2">
    <source>
        <dbReference type="SAM" id="Phobius"/>
    </source>
</evidence>
<dbReference type="AlphaFoldDB" id="A0A8T0K9C5"/>
<comment type="caution">
    <text evidence="3">The sequence shown here is derived from an EMBL/GenBank/DDBJ whole genome shotgun (WGS) entry which is preliminary data.</text>
</comment>
<dbReference type="Proteomes" id="UP000743370">
    <property type="component" value="Unassembled WGS sequence"/>
</dbReference>
<evidence type="ECO:0000313" key="3">
    <source>
        <dbReference type="EMBL" id="KAG2396350.1"/>
    </source>
</evidence>
<dbReference type="PANTHER" id="PTHR36396:SF1">
    <property type="entry name" value="MALTASE-GLUCOAMYLASE, INTESTINAL PROTEIN"/>
    <property type="match status" value="1"/>
</dbReference>
<name>A0A8T0K9C5_PHAAN</name>
<dbReference type="EMBL" id="JABFOF010000006">
    <property type="protein sequence ID" value="KAG2396350.1"/>
    <property type="molecule type" value="Genomic_DNA"/>
</dbReference>
<gene>
    <name evidence="3" type="ORF">HKW66_Vig0062740</name>
</gene>
<keyword evidence="2" id="KW-1133">Transmembrane helix</keyword>
<organism evidence="3 4">
    <name type="scientific">Phaseolus angularis</name>
    <name type="common">Azuki bean</name>
    <name type="synonym">Vigna angularis</name>
    <dbReference type="NCBI Taxonomy" id="3914"/>
    <lineage>
        <taxon>Eukaryota</taxon>
        <taxon>Viridiplantae</taxon>
        <taxon>Streptophyta</taxon>
        <taxon>Embryophyta</taxon>
        <taxon>Tracheophyta</taxon>
        <taxon>Spermatophyta</taxon>
        <taxon>Magnoliopsida</taxon>
        <taxon>eudicotyledons</taxon>
        <taxon>Gunneridae</taxon>
        <taxon>Pentapetalae</taxon>
        <taxon>rosids</taxon>
        <taxon>fabids</taxon>
        <taxon>Fabales</taxon>
        <taxon>Fabaceae</taxon>
        <taxon>Papilionoideae</taxon>
        <taxon>50 kb inversion clade</taxon>
        <taxon>NPAAA clade</taxon>
        <taxon>indigoferoid/millettioid clade</taxon>
        <taxon>Phaseoleae</taxon>
        <taxon>Vigna</taxon>
    </lineage>
</organism>
<protein>
    <submittedName>
        <fullName evidence="3">Uncharacterized protein</fullName>
    </submittedName>
</protein>
<evidence type="ECO:0000313" key="4">
    <source>
        <dbReference type="Proteomes" id="UP000743370"/>
    </source>
</evidence>